<evidence type="ECO:0000313" key="7">
    <source>
        <dbReference type="Proteomes" id="UP000813462"/>
    </source>
</evidence>
<feature type="domain" description="B box-type" evidence="5">
    <location>
        <begin position="94"/>
        <end position="135"/>
    </location>
</feature>
<keyword evidence="2 4" id="KW-0863">Zinc-finger</keyword>
<evidence type="ECO:0000256" key="2">
    <source>
        <dbReference type="ARBA" id="ARBA00022771"/>
    </source>
</evidence>
<organism evidence="6 7">
    <name type="scientific">Ziziphus jujuba var. spinosa</name>
    <dbReference type="NCBI Taxonomy" id="714518"/>
    <lineage>
        <taxon>Eukaryota</taxon>
        <taxon>Viridiplantae</taxon>
        <taxon>Streptophyta</taxon>
        <taxon>Embryophyta</taxon>
        <taxon>Tracheophyta</taxon>
        <taxon>Spermatophyta</taxon>
        <taxon>Magnoliopsida</taxon>
        <taxon>eudicotyledons</taxon>
        <taxon>Gunneridae</taxon>
        <taxon>Pentapetalae</taxon>
        <taxon>rosids</taxon>
        <taxon>fabids</taxon>
        <taxon>Rosales</taxon>
        <taxon>Rhamnaceae</taxon>
        <taxon>Paliureae</taxon>
        <taxon>Ziziphus</taxon>
    </lineage>
</organism>
<dbReference type="Proteomes" id="UP000813462">
    <property type="component" value="Unassembled WGS sequence"/>
</dbReference>
<proteinExistence type="predicted"/>
<keyword evidence="3" id="KW-0862">Zinc</keyword>
<dbReference type="SMART" id="SM00336">
    <property type="entry name" value="BBOX"/>
    <property type="match status" value="1"/>
</dbReference>
<sequence>MLYDLNQPMIMDHEDLHQITIASTTVHHLVMLVLYLDEIQAIEARSSYSSGVDSFIIYPLKGTRGIEKSKHGDFCRIPNQTREVDHVHQHNNTTGSVSCELCGSRASLYCQADDAYLCRKCDQSVHVANFLALRHIRCFLCNTCQKLTQRYLIGVSAEMVLPTIVSWSERNRCNSISKTRHSRILKRPFLFL</sequence>
<evidence type="ECO:0000313" key="6">
    <source>
        <dbReference type="EMBL" id="KAH7533026.1"/>
    </source>
</evidence>
<keyword evidence="1" id="KW-0479">Metal-binding</keyword>
<dbReference type="InterPro" id="IPR000315">
    <property type="entry name" value="Znf_B-box"/>
</dbReference>
<dbReference type="GO" id="GO:0008270">
    <property type="term" value="F:zinc ion binding"/>
    <property type="evidence" value="ECO:0007669"/>
    <property type="project" value="UniProtKB-KW"/>
</dbReference>
<dbReference type="PANTHER" id="PTHR31717:SF142">
    <property type="entry name" value="B-BOX DOMAIN PROTEIN 30-RELATED"/>
    <property type="match status" value="1"/>
</dbReference>
<dbReference type="InterPro" id="IPR049808">
    <property type="entry name" value="CONSTANS-like_Bbox1"/>
</dbReference>
<reference evidence="6" key="1">
    <citation type="journal article" date="2021" name="Front. Plant Sci.">
        <title>Chromosome-Scale Genome Assembly for Chinese Sour Jujube and Insights Into Its Genome Evolution and Domestication Signature.</title>
        <authorList>
            <person name="Shen L.-Y."/>
            <person name="Luo H."/>
            <person name="Wang X.-L."/>
            <person name="Wang X.-M."/>
            <person name="Qiu X.-J."/>
            <person name="Liu H."/>
            <person name="Zhou S.-S."/>
            <person name="Jia K.-H."/>
            <person name="Nie S."/>
            <person name="Bao Y.-T."/>
            <person name="Zhang R.-G."/>
            <person name="Yun Q.-Z."/>
            <person name="Chai Y.-H."/>
            <person name="Lu J.-Y."/>
            <person name="Li Y."/>
            <person name="Zhao S.-W."/>
            <person name="Mao J.-F."/>
            <person name="Jia S.-G."/>
            <person name="Mao Y.-M."/>
        </authorList>
    </citation>
    <scope>NUCLEOTIDE SEQUENCE</scope>
    <source>
        <strain evidence="6">AT0</strain>
        <tissue evidence="6">Leaf</tissue>
    </source>
</reference>
<dbReference type="AlphaFoldDB" id="A0A978VIV7"/>
<dbReference type="PANTHER" id="PTHR31717">
    <property type="entry name" value="ZINC FINGER PROTEIN CONSTANS-LIKE 10"/>
    <property type="match status" value="1"/>
</dbReference>
<gene>
    <name evidence="6" type="ORF">FEM48_Zijuj04G0085900</name>
</gene>
<comment type="caution">
    <text evidence="6">The sequence shown here is derived from an EMBL/GenBank/DDBJ whole genome shotgun (WGS) entry which is preliminary data.</text>
</comment>
<dbReference type="CDD" id="cd19821">
    <property type="entry name" value="Bbox1_BBX-like"/>
    <property type="match status" value="1"/>
</dbReference>
<dbReference type="Pfam" id="PF00643">
    <property type="entry name" value="zf-B_box"/>
    <property type="match status" value="1"/>
</dbReference>
<evidence type="ECO:0000256" key="1">
    <source>
        <dbReference type="ARBA" id="ARBA00022723"/>
    </source>
</evidence>
<evidence type="ECO:0000256" key="4">
    <source>
        <dbReference type="PROSITE-ProRule" id="PRU00024"/>
    </source>
</evidence>
<protein>
    <recommendedName>
        <fullName evidence="5">B box-type domain-containing protein</fullName>
    </recommendedName>
</protein>
<dbReference type="EMBL" id="JAEACU010000004">
    <property type="protein sequence ID" value="KAH7533026.1"/>
    <property type="molecule type" value="Genomic_DNA"/>
</dbReference>
<dbReference type="PROSITE" id="PS50119">
    <property type="entry name" value="ZF_BBOX"/>
    <property type="match status" value="1"/>
</dbReference>
<evidence type="ECO:0000256" key="3">
    <source>
        <dbReference type="ARBA" id="ARBA00022833"/>
    </source>
</evidence>
<name>A0A978VIV7_ZIZJJ</name>
<evidence type="ECO:0000259" key="5">
    <source>
        <dbReference type="PROSITE" id="PS50119"/>
    </source>
</evidence>
<accession>A0A978VIV7</accession>